<name>A0A6N7V6G4_9FIRM</name>
<dbReference type="InterPro" id="IPR002678">
    <property type="entry name" value="DUF34/NIF3"/>
</dbReference>
<evidence type="ECO:0000256" key="1">
    <source>
        <dbReference type="ARBA" id="ARBA00006964"/>
    </source>
</evidence>
<dbReference type="GO" id="GO:0046872">
    <property type="term" value="F:metal ion binding"/>
    <property type="evidence" value="ECO:0007669"/>
    <property type="project" value="UniProtKB-KW"/>
</dbReference>
<dbReference type="SUPFAM" id="SSF102705">
    <property type="entry name" value="NIF3 (NGG1p interacting factor 3)-like"/>
    <property type="match status" value="1"/>
</dbReference>
<feature type="binding site" evidence="4">
    <location>
        <position position="228"/>
    </location>
    <ligand>
        <name>a divalent metal cation</name>
        <dbReference type="ChEBI" id="CHEBI:60240"/>
        <label>1</label>
    </ligand>
</feature>
<dbReference type="Pfam" id="PF01784">
    <property type="entry name" value="DUF34_NIF3"/>
    <property type="match status" value="1"/>
</dbReference>
<gene>
    <name evidence="5" type="ORF">FYJ34_11110</name>
</gene>
<evidence type="ECO:0000256" key="3">
    <source>
        <dbReference type="ARBA" id="ARBA00022723"/>
    </source>
</evidence>
<dbReference type="Proteomes" id="UP000434409">
    <property type="component" value="Unassembled WGS sequence"/>
</dbReference>
<dbReference type="RefSeq" id="WP_154478654.1">
    <property type="nucleotide sequence ID" value="NZ_VULY01000018.1"/>
</dbReference>
<comment type="caution">
    <text evidence="5">The sequence shown here is derived from an EMBL/GenBank/DDBJ whole genome shotgun (WGS) entry which is preliminary data.</text>
</comment>
<accession>A0A6N7V6G4</accession>
<dbReference type="PANTHER" id="PTHR13799">
    <property type="entry name" value="NGG1 INTERACTING FACTOR 3"/>
    <property type="match status" value="1"/>
</dbReference>
<feature type="binding site" evidence="4">
    <location>
        <position position="224"/>
    </location>
    <ligand>
        <name>a divalent metal cation</name>
        <dbReference type="ChEBI" id="CHEBI:60240"/>
        <label>1</label>
    </ligand>
</feature>
<dbReference type="AlphaFoldDB" id="A0A6N7V6G4"/>
<keyword evidence="3 4" id="KW-0479">Metal-binding</keyword>
<dbReference type="GO" id="GO:0005737">
    <property type="term" value="C:cytoplasm"/>
    <property type="evidence" value="ECO:0007669"/>
    <property type="project" value="TreeGrafter"/>
</dbReference>
<proteinExistence type="inferred from homology"/>
<dbReference type="EMBL" id="VULY01000018">
    <property type="protein sequence ID" value="MSR94792.1"/>
    <property type="molecule type" value="Genomic_DNA"/>
</dbReference>
<organism evidence="5 6">
    <name type="scientific">Suipraeoptans intestinalis</name>
    <dbReference type="NCBI Taxonomy" id="2606628"/>
    <lineage>
        <taxon>Bacteria</taxon>
        <taxon>Bacillati</taxon>
        <taxon>Bacillota</taxon>
        <taxon>Clostridia</taxon>
        <taxon>Lachnospirales</taxon>
        <taxon>Lachnospiraceae</taxon>
        <taxon>Suipraeoptans</taxon>
    </lineage>
</organism>
<reference evidence="5 6" key="1">
    <citation type="submission" date="2019-08" db="EMBL/GenBank/DDBJ databases">
        <title>In-depth cultivation of the pig gut microbiome towards novel bacterial diversity and tailored functional studies.</title>
        <authorList>
            <person name="Wylensek D."/>
            <person name="Hitch T.C.A."/>
            <person name="Clavel T."/>
        </authorList>
    </citation>
    <scope>NUCLEOTIDE SEQUENCE [LARGE SCALE GENOMIC DNA]</scope>
    <source>
        <strain evidence="5 6">68-1-5</strain>
    </source>
</reference>
<evidence type="ECO:0000256" key="2">
    <source>
        <dbReference type="ARBA" id="ARBA00022112"/>
    </source>
</evidence>
<sequence>MLCSKIIEEIEKAYDRAYGMEGDNVGLLTGRTTREVKYIYVAVDAVGETIQRAKEAGADMLLTHHPIIYGSLRQITDQTALGRNLLYLIENGIPCYALHTNYDVISMAEKASDRLRLVRREVLLPTCEEAGKQMGIGQVGELPEEMLLKDLAAVVKKAFQAEGIRTFGRPEKKIRKVAICPGSGRSALESALKKGADVLITGDIGHHDGLDAMEQGMAVMDAGHYGIEQIFLQDLTEELRRMFPDITVTAEERHSPFFVS</sequence>
<comment type="similarity">
    <text evidence="1">Belongs to the GTP cyclohydrolase I type 2/NIF3 family.</text>
</comment>
<dbReference type="Gene3D" id="3.40.1390.30">
    <property type="entry name" value="NIF3 (NGG1p interacting factor 3)-like"/>
    <property type="match status" value="2"/>
</dbReference>
<evidence type="ECO:0000256" key="4">
    <source>
        <dbReference type="PIRSR" id="PIRSR602678-1"/>
    </source>
</evidence>
<evidence type="ECO:0000313" key="5">
    <source>
        <dbReference type="EMBL" id="MSR94792.1"/>
    </source>
</evidence>
<feature type="binding site" evidence="4">
    <location>
        <position position="64"/>
    </location>
    <ligand>
        <name>a divalent metal cation</name>
        <dbReference type="ChEBI" id="CHEBI:60240"/>
        <label>2</label>
    </ligand>
</feature>
<dbReference type="FunFam" id="3.40.1390.30:FF:000001">
    <property type="entry name" value="GTP cyclohydrolase 1 type 2"/>
    <property type="match status" value="1"/>
</dbReference>
<evidence type="ECO:0000313" key="6">
    <source>
        <dbReference type="Proteomes" id="UP000434409"/>
    </source>
</evidence>
<dbReference type="NCBIfam" id="TIGR00486">
    <property type="entry name" value="YbgI_SA1388"/>
    <property type="match status" value="1"/>
</dbReference>
<feature type="binding site" evidence="4">
    <location>
        <position position="103"/>
    </location>
    <ligand>
        <name>a divalent metal cation</name>
        <dbReference type="ChEBI" id="CHEBI:60240"/>
        <label>1</label>
    </ligand>
</feature>
<keyword evidence="6" id="KW-1185">Reference proteome</keyword>
<dbReference type="InterPro" id="IPR036069">
    <property type="entry name" value="DUF34/NIF3_sf"/>
</dbReference>
<dbReference type="PANTHER" id="PTHR13799:SF14">
    <property type="entry name" value="GTP CYCLOHYDROLASE 1 TYPE 2 HOMOLOG"/>
    <property type="match status" value="1"/>
</dbReference>
<feature type="binding site" evidence="4">
    <location>
        <position position="65"/>
    </location>
    <ligand>
        <name>a divalent metal cation</name>
        <dbReference type="ChEBI" id="CHEBI:60240"/>
        <label>1</label>
    </ligand>
</feature>
<protein>
    <recommendedName>
        <fullName evidence="2">GTP cyclohydrolase 1 type 2 homolog</fullName>
    </recommendedName>
</protein>